<dbReference type="SUPFAM" id="SSF51556">
    <property type="entry name" value="Metallo-dependent hydrolases"/>
    <property type="match status" value="1"/>
</dbReference>
<dbReference type="PANTHER" id="PTHR43135:SF3">
    <property type="entry name" value="ALPHA-D-RIBOSE 1-METHYLPHOSPHONATE 5-TRIPHOSPHATE DIPHOSPHATASE"/>
    <property type="match status" value="1"/>
</dbReference>
<name>A0AAD4BP59_BOLED</name>
<dbReference type="Gene3D" id="3.20.20.140">
    <property type="entry name" value="Metal-dependent hydrolases"/>
    <property type="match status" value="1"/>
</dbReference>
<dbReference type="GO" id="GO:0016810">
    <property type="term" value="F:hydrolase activity, acting on carbon-nitrogen (but not peptide) bonds"/>
    <property type="evidence" value="ECO:0007669"/>
    <property type="project" value="InterPro"/>
</dbReference>
<evidence type="ECO:0000313" key="2">
    <source>
        <dbReference type="EMBL" id="KAF8435785.1"/>
    </source>
</evidence>
<dbReference type="Pfam" id="PF01979">
    <property type="entry name" value="Amidohydro_1"/>
    <property type="match status" value="1"/>
</dbReference>
<proteinExistence type="predicted"/>
<dbReference type="InterPro" id="IPR051781">
    <property type="entry name" value="Metallo-dep_Hydrolase"/>
</dbReference>
<evidence type="ECO:0000313" key="3">
    <source>
        <dbReference type="Proteomes" id="UP001194468"/>
    </source>
</evidence>
<reference evidence="2" key="2">
    <citation type="journal article" date="2020" name="Nat. Commun.">
        <title>Large-scale genome sequencing of mycorrhizal fungi provides insights into the early evolution of symbiotic traits.</title>
        <authorList>
            <person name="Miyauchi S."/>
            <person name="Kiss E."/>
            <person name="Kuo A."/>
            <person name="Drula E."/>
            <person name="Kohler A."/>
            <person name="Sanchez-Garcia M."/>
            <person name="Morin E."/>
            <person name="Andreopoulos B."/>
            <person name="Barry K.W."/>
            <person name="Bonito G."/>
            <person name="Buee M."/>
            <person name="Carver A."/>
            <person name="Chen C."/>
            <person name="Cichocki N."/>
            <person name="Clum A."/>
            <person name="Culley D."/>
            <person name="Crous P.W."/>
            <person name="Fauchery L."/>
            <person name="Girlanda M."/>
            <person name="Hayes R.D."/>
            <person name="Keri Z."/>
            <person name="LaButti K."/>
            <person name="Lipzen A."/>
            <person name="Lombard V."/>
            <person name="Magnuson J."/>
            <person name="Maillard F."/>
            <person name="Murat C."/>
            <person name="Nolan M."/>
            <person name="Ohm R.A."/>
            <person name="Pangilinan J."/>
            <person name="Pereira M.F."/>
            <person name="Perotto S."/>
            <person name="Peter M."/>
            <person name="Pfister S."/>
            <person name="Riley R."/>
            <person name="Sitrit Y."/>
            <person name="Stielow J.B."/>
            <person name="Szollosi G."/>
            <person name="Zifcakova L."/>
            <person name="Stursova M."/>
            <person name="Spatafora J.W."/>
            <person name="Tedersoo L."/>
            <person name="Vaario L.M."/>
            <person name="Yamada A."/>
            <person name="Yan M."/>
            <person name="Wang P."/>
            <person name="Xu J."/>
            <person name="Bruns T."/>
            <person name="Baldrian P."/>
            <person name="Vilgalys R."/>
            <person name="Dunand C."/>
            <person name="Henrissat B."/>
            <person name="Grigoriev I.V."/>
            <person name="Hibbett D."/>
            <person name="Nagy L.G."/>
            <person name="Martin F.M."/>
        </authorList>
    </citation>
    <scope>NUCLEOTIDE SEQUENCE</scope>
    <source>
        <strain evidence="2">BED1</strain>
    </source>
</reference>
<dbReference type="EMBL" id="WHUW01000024">
    <property type="protein sequence ID" value="KAF8435785.1"/>
    <property type="molecule type" value="Genomic_DNA"/>
</dbReference>
<reference evidence="2" key="1">
    <citation type="submission" date="2019-10" db="EMBL/GenBank/DDBJ databases">
        <authorList>
            <consortium name="DOE Joint Genome Institute"/>
            <person name="Kuo A."/>
            <person name="Miyauchi S."/>
            <person name="Kiss E."/>
            <person name="Drula E."/>
            <person name="Kohler A."/>
            <person name="Sanchez-Garcia M."/>
            <person name="Andreopoulos B."/>
            <person name="Barry K.W."/>
            <person name="Bonito G."/>
            <person name="Buee M."/>
            <person name="Carver A."/>
            <person name="Chen C."/>
            <person name="Cichocki N."/>
            <person name="Clum A."/>
            <person name="Culley D."/>
            <person name="Crous P.W."/>
            <person name="Fauchery L."/>
            <person name="Girlanda M."/>
            <person name="Hayes R."/>
            <person name="Keri Z."/>
            <person name="LaButti K."/>
            <person name="Lipzen A."/>
            <person name="Lombard V."/>
            <person name="Magnuson J."/>
            <person name="Maillard F."/>
            <person name="Morin E."/>
            <person name="Murat C."/>
            <person name="Nolan M."/>
            <person name="Ohm R."/>
            <person name="Pangilinan J."/>
            <person name="Pereira M."/>
            <person name="Perotto S."/>
            <person name="Peter M."/>
            <person name="Riley R."/>
            <person name="Sitrit Y."/>
            <person name="Stielow B."/>
            <person name="Szollosi G."/>
            <person name="Zifcakova L."/>
            <person name="Stursova M."/>
            <person name="Spatafora J.W."/>
            <person name="Tedersoo L."/>
            <person name="Vaario L.-M."/>
            <person name="Yamada A."/>
            <person name="Yan M."/>
            <person name="Wang P."/>
            <person name="Xu J."/>
            <person name="Bruns T."/>
            <person name="Baldrian P."/>
            <person name="Vilgalys R."/>
            <person name="Henrissat B."/>
            <person name="Grigoriev I.V."/>
            <person name="Hibbett D."/>
            <person name="Nagy L.G."/>
            <person name="Martin F.M."/>
        </authorList>
    </citation>
    <scope>NUCLEOTIDE SEQUENCE</scope>
    <source>
        <strain evidence="2">BED1</strain>
    </source>
</reference>
<protein>
    <recommendedName>
        <fullName evidence="1">Amidohydrolase-related domain-containing protein</fullName>
    </recommendedName>
</protein>
<dbReference type="Proteomes" id="UP001194468">
    <property type="component" value="Unassembled WGS sequence"/>
</dbReference>
<dbReference type="Gene3D" id="2.30.40.10">
    <property type="entry name" value="Urease, subunit C, domain 1"/>
    <property type="match status" value="1"/>
</dbReference>
<dbReference type="SUPFAM" id="SSF51338">
    <property type="entry name" value="Composite domain of metallo-dependent hydrolases"/>
    <property type="match status" value="2"/>
</dbReference>
<dbReference type="InterPro" id="IPR011059">
    <property type="entry name" value="Metal-dep_hydrolase_composite"/>
</dbReference>
<comment type="caution">
    <text evidence="2">The sequence shown here is derived from an EMBL/GenBank/DDBJ whole genome shotgun (WGS) entry which is preliminary data.</text>
</comment>
<gene>
    <name evidence="2" type="ORF">L210DRAFT_3622612</name>
</gene>
<sequence length="477" mass="51263">MMHWLVHSDDVNDLAVRRGLGLPGLSMGPTTDTSINMPKAGDVIRIIAGKLFDPYTLTLVEKQVIRVSRATGRVLDVSPYDDQAQAQAGEEVIDLSGLTVLPGFVDAHVHLFLHPYTETSWEDQLTKESLTERTIRATVHAKRTLLAGFTTVRDLGTEGAADADIALRKCLSSTHVDDTTSNALIPGPRYFCASRGIVPTGSYGPKGAIHVDSEGIDGITGAAVADGRDECIKAVRRQIGAGADWIKVYYRVRSRMSGVSAETGEASMNTFDEEELKAMVECAHKYGAKVAAHATNGVTVEKLVALGVDSIEHGYDILERSTDSSTGTDTDNARQVLRALARSKTTWVPTLAAYYTISQGSDRPGSAWARASEAFRAALQEGMENIACGGDTGVFPHGQNALEMVLMVGLGADWRKVLRWGTLGGWESIRRGFAADVIATCGDVEGNFEGAVSAESIQFVMKAGRVYKREGRAVELA</sequence>
<dbReference type="AlphaFoldDB" id="A0AAD4BP59"/>
<accession>A0AAD4BP59</accession>
<feature type="domain" description="Amidohydrolase-related" evidence="1">
    <location>
        <begin position="99"/>
        <end position="466"/>
    </location>
</feature>
<dbReference type="PANTHER" id="PTHR43135">
    <property type="entry name" value="ALPHA-D-RIBOSE 1-METHYLPHOSPHONATE 5-TRIPHOSPHATE DIPHOSPHATASE"/>
    <property type="match status" value="1"/>
</dbReference>
<evidence type="ECO:0000259" key="1">
    <source>
        <dbReference type="Pfam" id="PF01979"/>
    </source>
</evidence>
<dbReference type="InterPro" id="IPR006680">
    <property type="entry name" value="Amidohydro-rel"/>
</dbReference>
<organism evidence="2 3">
    <name type="scientific">Boletus edulis BED1</name>
    <dbReference type="NCBI Taxonomy" id="1328754"/>
    <lineage>
        <taxon>Eukaryota</taxon>
        <taxon>Fungi</taxon>
        <taxon>Dikarya</taxon>
        <taxon>Basidiomycota</taxon>
        <taxon>Agaricomycotina</taxon>
        <taxon>Agaricomycetes</taxon>
        <taxon>Agaricomycetidae</taxon>
        <taxon>Boletales</taxon>
        <taxon>Boletineae</taxon>
        <taxon>Boletaceae</taxon>
        <taxon>Boletoideae</taxon>
        <taxon>Boletus</taxon>
    </lineage>
</organism>
<keyword evidence="3" id="KW-1185">Reference proteome</keyword>
<dbReference type="InterPro" id="IPR032466">
    <property type="entry name" value="Metal_Hydrolase"/>
</dbReference>